<dbReference type="InterPro" id="IPR011990">
    <property type="entry name" value="TPR-like_helical_dom_sf"/>
</dbReference>
<dbReference type="EMBL" id="JBHTEE010000001">
    <property type="protein sequence ID" value="MFC7600418.1"/>
    <property type="molecule type" value="Genomic_DNA"/>
</dbReference>
<evidence type="ECO:0000313" key="3">
    <source>
        <dbReference type="Proteomes" id="UP001596514"/>
    </source>
</evidence>
<comment type="caution">
    <text evidence="2">The sequence shown here is derived from an EMBL/GenBank/DDBJ whole genome shotgun (WGS) entry which is preliminary data.</text>
</comment>
<evidence type="ECO:0000256" key="1">
    <source>
        <dbReference type="SAM" id="MobiDB-lite"/>
    </source>
</evidence>
<dbReference type="Proteomes" id="UP001596514">
    <property type="component" value="Unassembled WGS sequence"/>
</dbReference>
<keyword evidence="3" id="KW-1185">Reference proteome</keyword>
<dbReference type="Gene3D" id="1.25.40.10">
    <property type="entry name" value="Tetratricopeptide repeat domain"/>
    <property type="match status" value="1"/>
</dbReference>
<proteinExistence type="predicted"/>
<dbReference type="SUPFAM" id="SSF81901">
    <property type="entry name" value="HCP-like"/>
    <property type="match status" value="1"/>
</dbReference>
<feature type="region of interest" description="Disordered" evidence="1">
    <location>
        <begin position="346"/>
        <end position="369"/>
    </location>
</feature>
<reference evidence="3" key="1">
    <citation type="journal article" date="2019" name="Int. J. Syst. Evol. Microbiol.">
        <title>The Global Catalogue of Microorganisms (GCM) 10K type strain sequencing project: providing services to taxonomists for standard genome sequencing and annotation.</title>
        <authorList>
            <consortium name="The Broad Institute Genomics Platform"/>
            <consortium name="The Broad Institute Genome Sequencing Center for Infectious Disease"/>
            <person name="Wu L."/>
            <person name="Ma J."/>
        </authorList>
    </citation>
    <scope>NUCLEOTIDE SEQUENCE [LARGE SCALE GENOMIC DNA]</scope>
    <source>
        <strain evidence="3">JCM 10083</strain>
    </source>
</reference>
<sequence length="369" mass="39650">MAEQHRVAALCAFVDQLNELRGLAGSPPLSRLHTLSMRIPENNEGRGLAPSTTHDILTGKRKRAPAWAWVASFVAACTTAAKQTGLDVQAMGDTQTWYQSWRAAHDARPDPPAVPTEPATPALTTPPAGPAPTVFAASPSPTQRPEAEQARSTPTPPARPTSGRAPHRSSTKIVFAPLPAARQRLLRIYGRTGTRLLNRSEAGNGDDCMRLAVIALLKGWPQEARQWLRQAGDAGHPAAPGLFDDPDRLQVAAELAYHYGHRYQCSDPNKLSLAMFLYRLASDHGHAEAAYRLAGIHRAKDEDWAAASLFSRAADNGHPEAAAEFDGASEQLTQPPWNAEGALPIGLIEEQEPATEPPSPAGDPPAEFT</sequence>
<accession>A0ABW2SWH5</accession>
<evidence type="ECO:0008006" key="4">
    <source>
        <dbReference type="Google" id="ProtNLM"/>
    </source>
</evidence>
<organism evidence="2 3">
    <name type="scientific">Streptosporangium amethystogenes subsp. fukuiense</name>
    <dbReference type="NCBI Taxonomy" id="698418"/>
    <lineage>
        <taxon>Bacteria</taxon>
        <taxon>Bacillati</taxon>
        <taxon>Actinomycetota</taxon>
        <taxon>Actinomycetes</taxon>
        <taxon>Streptosporangiales</taxon>
        <taxon>Streptosporangiaceae</taxon>
        <taxon>Streptosporangium</taxon>
    </lineage>
</organism>
<name>A0ABW2SWH5_9ACTN</name>
<dbReference type="RefSeq" id="WP_343981489.1">
    <property type="nucleotide sequence ID" value="NZ_BAAAGK010000225.1"/>
</dbReference>
<protein>
    <recommendedName>
        <fullName evidence="4">Sel1 repeat family protein</fullName>
    </recommendedName>
</protein>
<feature type="region of interest" description="Disordered" evidence="1">
    <location>
        <begin position="103"/>
        <end position="171"/>
    </location>
</feature>
<evidence type="ECO:0000313" key="2">
    <source>
        <dbReference type="EMBL" id="MFC7600418.1"/>
    </source>
</evidence>
<gene>
    <name evidence="2" type="ORF">ACFQVD_09940</name>
</gene>
<feature type="compositionally biased region" description="Low complexity" evidence="1">
    <location>
        <begin position="116"/>
        <end position="137"/>
    </location>
</feature>